<dbReference type="InterPro" id="IPR011009">
    <property type="entry name" value="Kinase-like_dom_sf"/>
</dbReference>
<reference evidence="4 5" key="1">
    <citation type="journal article" date="2023" name="Hortic Res">
        <title>Pangenome of water caltrop reveals structural variations and asymmetric subgenome divergence after allopolyploidization.</title>
        <authorList>
            <person name="Zhang X."/>
            <person name="Chen Y."/>
            <person name="Wang L."/>
            <person name="Yuan Y."/>
            <person name="Fang M."/>
            <person name="Shi L."/>
            <person name="Lu R."/>
            <person name="Comes H.P."/>
            <person name="Ma Y."/>
            <person name="Chen Y."/>
            <person name="Huang G."/>
            <person name="Zhou Y."/>
            <person name="Zheng Z."/>
            <person name="Qiu Y."/>
        </authorList>
    </citation>
    <scope>NUCLEOTIDE SEQUENCE [LARGE SCALE GENOMIC DNA]</scope>
    <source>
        <tissue evidence="4">Roots</tissue>
    </source>
</reference>
<feature type="transmembrane region" description="Helical" evidence="2">
    <location>
        <begin position="1097"/>
        <end position="1115"/>
    </location>
</feature>
<proteinExistence type="inferred from homology"/>
<dbReference type="PANTHER" id="PTHR10566:SF115">
    <property type="entry name" value="PROTEIN ACTIVITY OF BC1 COMPLEX KINASE 8, CHLOROPLASTIC"/>
    <property type="match status" value="1"/>
</dbReference>
<dbReference type="Proteomes" id="UP001345219">
    <property type="component" value="Chromosome 8"/>
</dbReference>
<dbReference type="AlphaFoldDB" id="A0AAN7JXM3"/>
<dbReference type="PANTHER" id="PTHR10566">
    <property type="entry name" value="CHAPERONE-ACTIVITY OF BC1 COMPLEX CABC1 -RELATED"/>
    <property type="match status" value="1"/>
</dbReference>
<accession>A0AAN7JXM3</accession>
<evidence type="ECO:0000313" key="4">
    <source>
        <dbReference type="EMBL" id="KAK4755334.1"/>
    </source>
</evidence>
<dbReference type="CDD" id="cd05121">
    <property type="entry name" value="ABC1_ADCK3-like"/>
    <property type="match status" value="1"/>
</dbReference>
<gene>
    <name evidence="4" type="ORF">SAY87_009091</name>
</gene>
<keyword evidence="2" id="KW-0812">Transmembrane</keyword>
<evidence type="ECO:0000259" key="3">
    <source>
        <dbReference type="Pfam" id="PF03109"/>
    </source>
</evidence>
<dbReference type="SUPFAM" id="SSF56112">
    <property type="entry name" value="Protein kinase-like (PK-like)"/>
    <property type="match status" value="1"/>
</dbReference>
<evidence type="ECO:0000256" key="1">
    <source>
        <dbReference type="ARBA" id="ARBA00009670"/>
    </source>
</evidence>
<comment type="similarity">
    <text evidence="1">Belongs to the protein kinase superfamily. ADCK protein kinase family.</text>
</comment>
<dbReference type="GO" id="GO:1901031">
    <property type="term" value="P:regulation of response to reactive oxygen species"/>
    <property type="evidence" value="ECO:0007669"/>
    <property type="project" value="TreeGrafter"/>
</dbReference>
<comment type="caution">
    <text evidence="4">The sequence shown here is derived from an EMBL/GenBank/DDBJ whole genome shotgun (WGS) entry which is preliminary data.</text>
</comment>
<protein>
    <recommendedName>
        <fullName evidence="3">ABC1 atypical kinase-like domain-containing protein</fullName>
    </recommendedName>
</protein>
<dbReference type="EMBL" id="JAXIOK010000014">
    <property type="protein sequence ID" value="KAK4755334.1"/>
    <property type="molecule type" value="Genomic_DNA"/>
</dbReference>
<dbReference type="InterPro" id="IPR050154">
    <property type="entry name" value="UbiB_kinase"/>
</dbReference>
<dbReference type="Pfam" id="PF03109">
    <property type="entry name" value="ABC1"/>
    <property type="match status" value="1"/>
</dbReference>
<keyword evidence="2" id="KW-0472">Membrane</keyword>
<keyword evidence="2" id="KW-1133">Transmembrane helix</keyword>
<organism evidence="4 5">
    <name type="scientific">Trapa incisa</name>
    <dbReference type="NCBI Taxonomy" id="236973"/>
    <lineage>
        <taxon>Eukaryota</taxon>
        <taxon>Viridiplantae</taxon>
        <taxon>Streptophyta</taxon>
        <taxon>Embryophyta</taxon>
        <taxon>Tracheophyta</taxon>
        <taxon>Spermatophyta</taxon>
        <taxon>Magnoliopsida</taxon>
        <taxon>eudicotyledons</taxon>
        <taxon>Gunneridae</taxon>
        <taxon>Pentapetalae</taxon>
        <taxon>rosids</taxon>
        <taxon>malvids</taxon>
        <taxon>Myrtales</taxon>
        <taxon>Lythraceae</taxon>
        <taxon>Trapa</taxon>
    </lineage>
</organism>
<name>A0AAN7JXM3_9MYRT</name>
<sequence>MPRGRKKAVKQPVRSSVNAVDSAGVEKLHDTGQDNWVDQEVERKVAAIRAIRDVEIEHLLTGLRLLRSYISEEQMDSPAAQFFDENLPNVSVIKEDQGQFEMRWKEYDGRLSLGHAGLNDLRNSLLRRMSTAYSDCPTAYPYFGGLEFSDKSVKTSFLNTKNLKIRDFVLEEPSDSQMIGLQDTLKTPGLSNQMRMSIGMTPKSVRQPKPGEMLISVHGSPLGVYKQEDMEPIHETKQDLLTIECDESQSLSPAGDIEILENPSMKISVLQCVQNAPSCRVRISPLATKSSKCHHEKNTWPREEGRSYLASSPTCGTRVSQLQASSANHRLLHLDTALFLSRHVSSPPPPPSPRCVVEQKQTLSHGNRTETGFRVKPPSSHSSMAASLILSDITFLASFSPPKNARRAALSRSSIFSLSPAGKYHFGQLRDRRIRAVREEDRIAEELRRFDSNGNGSARVAVEVSVEESESESGASNGSLVKYANGNGAYKRVSPEAEVLAGSEDARKRRIEEIGEEEAWFKQSGRDKPEVSVAPGGRWSRFKTYSFIQRTLEIWGSVFIFIFKAWLINQKFSYRGGMTEEKKAQRRKDLAKWLKENLLRLGPTFIKLGQQFSTRVDILAQEYVDQLSELQDQVPPFPSDVAVSIVEEELGAPLDDIFDRFDYEPIAAASLGQVHRAKLKGHEAVVKVQRPGLKDLFDIDLKNLRVIAEYLQKIDPKSDGAKRDWVAIYDECAVVLYQEIDYTKEAANAELFASNFKDMDYVKVPQIYWEYTTPQILTMEYVPGIKINKIKALDNLGVDRQRLGRYAVESYLEQILSHGFFHADPHPGNIAVDDVNGGRLIFYDFGMMGSINSNIREGLLEAFYGIYEKDPDKVLQAMIQMGVLVPTGDMTAVRRTAQFFLNSFEERLVAQRKEREMATEELGFKKPLSKEERIEKKKQRLAAIGEDLLAIAADQPFRFPATFTFVVRAFSVLDGIGKGLDPRFDITEIAKPYALELLKFREAGVEVVLKDFRKRLDRQSRAFYNLFRQAERVEKLAEIIERLEQGDLKLRVRALESERAFQRVATVQKTIGSAVAAGSLVNLATVLYLNSIRMPAMIAYAVCTFFGLQVLVGIIKVKKLDQRERLITGTA</sequence>
<dbReference type="GO" id="GO:0016020">
    <property type="term" value="C:membrane"/>
    <property type="evidence" value="ECO:0007669"/>
    <property type="project" value="GOC"/>
</dbReference>
<evidence type="ECO:0000313" key="5">
    <source>
        <dbReference type="Proteomes" id="UP001345219"/>
    </source>
</evidence>
<dbReference type="InterPro" id="IPR004147">
    <property type="entry name" value="ABC1_dom"/>
</dbReference>
<dbReference type="GO" id="GO:0046467">
    <property type="term" value="P:membrane lipid biosynthetic process"/>
    <property type="evidence" value="ECO:0007669"/>
    <property type="project" value="TreeGrafter"/>
</dbReference>
<evidence type="ECO:0000256" key="2">
    <source>
        <dbReference type="SAM" id="Phobius"/>
    </source>
</evidence>
<keyword evidence="5" id="KW-1185">Reference proteome</keyword>
<feature type="domain" description="ABC1 atypical kinase-like" evidence="3">
    <location>
        <begin position="630"/>
        <end position="877"/>
    </location>
</feature>